<name>A0A6N8JQ65_9ACTN</name>
<dbReference type="InterPro" id="IPR029052">
    <property type="entry name" value="Metallo-depent_PP-like"/>
</dbReference>
<evidence type="ECO:0000313" key="4">
    <source>
        <dbReference type="EMBL" id="MVX62051.1"/>
    </source>
</evidence>
<accession>A0A6N8JQ65</accession>
<feature type="domain" description="Calcineurin-like phosphoesterase" evidence="3">
    <location>
        <begin position="4"/>
        <end position="154"/>
    </location>
</feature>
<dbReference type="Proteomes" id="UP000463388">
    <property type="component" value="Unassembled WGS sequence"/>
</dbReference>
<dbReference type="EMBL" id="WSRR01000052">
    <property type="protein sequence ID" value="MVX62051.1"/>
    <property type="molecule type" value="Genomic_DNA"/>
</dbReference>
<dbReference type="AlphaFoldDB" id="A0A6N8JQ65"/>
<dbReference type="Pfam" id="PF12850">
    <property type="entry name" value="Metallophos_2"/>
    <property type="match status" value="1"/>
</dbReference>
<proteinExistence type="inferred from homology"/>
<comment type="similarity">
    <text evidence="1 2">Belongs to the metallophosphoesterase superfamily. YfcE family.</text>
</comment>
<sequence length="173" mass="18236">MTLIGIISDTHGFLSPAAYAALADCDHIIHAGDIGGPAILRELETLAPVAAVLGNNDFAEYGSTVGHFARPVIDGVKFLVGHKPGDVRVNRGGASKGLGPGDPIPDVIIHGHTHVPELVVGPEARPANIYMCPGAVCRPRSDFGRTIAKMEVENGRVRHTWIESLNGKVLLEA</sequence>
<dbReference type="OrthoDB" id="9785951at2"/>
<evidence type="ECO:0000259" key="3">
    <source>
        <dbReference type="Pfam" id="PF12850"/>
    </source>
</evidence>
<keyword evidence="2" id="KW-0479">Metal-binding</keyword>
<dbReference type="SUPFAM" id="SSF56300">
    <property type="entry name" value="Metallo-dependent phosphatases"/>
    <property type="match status" value="1"/>
</dbReference>
<gene>
    <name evidence="4" type="ORF">GKZ27_11420</name>
</gene>
<evidence type="ECO:0000256" key="1">
    <source>
        <dbReference type="ARBA" id="ARBA00008950"/>
    </source>
</evidence>
<dbReference type="GO" id="GO:0046872">
    <property type="term" value="F:metal ion binding"/>
    <property type="evidence" value="ECO:0007669"/>
    <property type="project" value="UniProtKB-KW"/>
</dbReference>
<protein>
    <recommendedName>
        <fullName evidence="2">Phosphoesterase</fullName>
        <ecNumber evidence="2">3.1.4.-</ecNumber>
    </recommendedName>
</protein>
<comment type="caution">
    <text evidence="4">The sequence shown here is derived from an EMBL/GenBank/DDBJ whole genome shotgun (WGS) entry which is preliminary data.</text>
</comment>
<dbReference type="NCBIfam" id="TIGR00040">
    <property type="entry name" value="yfcE"/>
    <property type="match status" value="1"/>
</dbReference>
<dbReference type="GO" id="GO:0016787">
    <property type="term" value="F:hydrolase activity"/>
    <property type="evidence" value="ECO:0007669"/>
    <property type="project" value="UniProtKB-UniRule"/>
</dbReference>
<evidence type="ECO:0000313" key="5">
    <source>
        <dbReference type="Proteomes" id="UP000463388"/>
    </source>
</evidence>
<evidence type="ECO:0000256" key="2">
    <source>
        <dbReference type="RuleBase" id="RU362039"/>
    </source>
</evidence>
<dbReference type="Gene3D" id="3.60.21.10">
    <property type="match status" value="1"/>
</dbReference>
<comment type="cofactor">
    <cofactor evidence="2">
        <name>a divalent metal cation</name>
        <dbReference type="ChEBI" id="CHEBI:60240"/>
    </cofactor>
</comment>
<dbReference type="RefSeq" id="WP_160347512.1">
    <property type="nucleotide sequence ID" value="NZ_WSRR01000052.1"/>
</dbReference>
<organism evidence="4 5">
    <name type="scientific">Adlercreutzia mucosicola</name>
    <dbReference type="NCBI Taxonomy" id="580026"/>
    <lineage>
        <taxon>Bacteria</taxon>
        <taxon>Bacillati</taxon>
        <taxon>Actinomycetota</taxon>
        <taxon>Coriobacteriia</taxon>
        <taxon>Eggerthellales</taxon>
        <taxon>Eggerthellaceae</taxon>
        <taxon>Adlercreutzia</taxon>
    </lineage>
</organism>
<dbReference type="EC" id="3.1.4.-" evidence="2"/>
<dbReference type="InterPro" id="IPR024654">
    <property type="entry name" value="Calcineurin-like_PHP_lpxH"/>
</dbReference>
<dbReference type="InterPro" id="IPR000979">
    <property type="entry name" value="Phosphodiesterase_MJ0936/Vps29"/>
</dbReference>
<reference evidence="4 5" key="1">
    <citation type="submission" date="2019-12" db="EMBL/GenBank/DDBJ databases">
        <title>Microbes associate with the intestines of laboratory mice.</title>
        <authorList>
            <person name="Navarre W."/>
            <person name="Wong E."/>
        </authorList>
    </citation>
    <scope>NUCLEOTIDE SEQUENCE [LARGE SCALE GENOMIC DNA]</scope>
    <source>
        <strain evidence="4 5">NM66_B29</strain>
    </source>
</reference>
<keyword evidence="5" id="KW-1185">Reference proteome</keyword>